<dbReference type="EMBL" id="JACNYK010000004">
    <property type="protein sequence ID" value="MBD1427039.1"/>
    <property type="molecule type" value="Genomic_DNA"/>
</dbReference>
<comment type="caution">
    <text evidence="2">The sequence shown here is derived from an EMBL/GenBank/DDBJ whole genome shotgun (WGS) entry which is preliminary data.</text>
</comment>
<keyword evidence="1" id="KW-0732">Signal</keyword>
<organism evidence="2 3">
    <name type="scientific">Sphingobacterium arenae</name>
    <dbReference type="NCBI Taxonomy" id="1280598"/>
    <lineage>
        <taxon>Bacteria</taxon>
        <taxon>Pseudomonadati</taxon>
        <taxon>Bacteroidota</taxon>
        <taxon>Sphingobacteriia</taxon>
        <taxon>Sphingobacteriales</taxon>
        <taxon>Sphingobacteriaceae</taxon>
        <taxon>Sphingobacterium</taxon>
    </lineage>
</organism>
<feature type="chain" id="PRO_5045165275" evidence="1">
    <location>
        <begin position="27"/>
        <end position="124"/>
    </location>
</feature>
<name>A0ABR7Y6U4_9SPHI</name>
<feature type="signal peptide" evidence="1">
    <location>
        <begin position="1"/>
        <end position="26"/>
    </location>
</feature>
<gene>
    <name evidence="2" type="ORF">H8B17_15765</name>
</gene>
<reference evidence="2 3" key="1">
    <citation type="submission" date="2020-08" db="EMBL/GenBank/DDBJ databases">
        <title>Sphingobacterium sp. DN00404 isolated from aquaculture water.</title>
        <authorList>
            <person name="Zhang M."/>
        </authorList>
    </citation>
    <scope>NUCLEOTIDE SEQUENCE [LARGE SCALE GENOMIC DNA]</scope>
    <source>
        <strain evidence="2 3">KCTC 32294</strain>
    </source>
</reference>
<evidence type="ECO:0000313" key="2">
    <source>
        <dbReference type="EMBL" id="MBD1427039.1"/>
    </source>
</evidence>
<keyword evidence="3" id="KW-1185">Reference proteome</keyword>
<evidence type="ECO:0000313" key="3">
    <source>
        <dbReference type="Proteomes" id="UP000606494"/>
    </source>
</evidence>
<evidence type="ECO:0000256" key="1">
    <source>
        <dbReference type="SAM" id="SignalP"/>
    </source>
</evidence>
<sequence length="124" mass="13545">MANSIIKYAKGVVTLFAVCVIGTASAAPNGNGDEKEAKKEVKEITTLQSSFLVNKESAFEPRETANPSLNCDTEDTRHCVYELTSEGMSNIPEQSSYTPAEIDQFLADGWIEPHPDSDLAIYQN</sequence>
<protein>
    <submittedName>
        <fullName evidence="2">Uncharacterized protein</fullName>
    </submittedName>
</protein>
<dbReference type="RefSeq" id="WP_190310172.1">
    <property type="nucleotide sequence ID" value="NZ_JACNYK010000004.1"/>
</dbReference>
<proteinExistence type="predicted"/>
<accession>A0ABR7Y6U4</accession>
<dbReference type="Proteomes" id="UP000606494">
    <property type="component" value="Unassembled WGS sequence"/>
</dbReference>